<evidence type="ECO:0000256" key="6">
    <source>
        <dbReference type="SAM" id="Phobius"/>
    </source>
</evidence>
<name>A0A9W8E1M4_9FUNG</name>
<sequence length="290" mass="30007">MPTSLASLLLAVGLSAFMGVRSLRHRSLSRSGALAAGLVGLSTFSNPHLLTSVVLLTFFVSSSKLTKYQGTRKQALDAHFTEGGQRDVWQVLSNGLTGSVLSFLAMATSRVHPRATLTLMYVAHYAACNGDTWASELGTLHPHWPRLITTGSSVPPGTNGGISTTGLAASLAGGAVVGLAAALAHLLQSGYYALLSTTAPVQFPADLTALSLVGVGAAAGLGGSLLDSILGALLQCSYVTADGKVSNRRQRAEDKLVTGRDVLTNNQVNFLSSLSIALITGVLTFEGRTD</sequence>
<keyword evidence="8" id="KW-1185">Reference proteome</keyword>
<keyword evidence="5 6" id="KW-0472">Membrane</keyword>
<feature type="transmembrane region" description="Helical" evidence="6">
    <location>
        <begin position="167"/>
        <end position="187"/>
    </location>
</feature>
<dbReference type="EMBL" id="JANBPT010000059">
    <property type="protein sequence ID" value="KAJ1928781.1"/>
    <property type="molecule type" value="Genomic_DNA"/>
</dbReference>
<dbReference type="PANTHER" id="PTHR13353">
    <property type="entry name" value="TRANSMEMBRANE PROTEIN 19"/>
    <property type="match status" value="1"/>
</dbReference>
<evidence type="ECO:0000313" key="7">
    <source>
        <dbReference type="EMBL" id="KAJ1928781.1"/>
    </source>
</evidence>
<accession>A0A9W8E1M4</accession>
<dbReference type="PANTHER" id="PTHR13353:SF5">
    <property type="entry name" value="TRANSMEMBRANE PROTEIN 19"/>
    <property type="match status" value="1"/>
</dbReference>
<comment type="caution">
    <text evidence="7">The sequence shown here is derived from an EMBL/GenBank/DDBJ whole genome shotgun (WGS) entry which is preliminary data.</text>
</comment>
<evidence type="ECO:0000256" key="4">
    <source>
        <dbReference type="ARBA" id="ARBA00022989"/>
    </source>
</evidence>
<proteinExistence type="inferred from homology"/>
<organism evidence="7 8">
    <name type="scientific">Tieghemiomyces parasiticus</name>
    <dbReference type="NCBI Taxonomy" id="78921"/>
    <lineage>
        <taxon>Eukaryota</taxon>
        <taxon>Fungi</taxon>
        <taxon>Fungi incertae sedis</taxon>
        <taxon>Zoopagomycota</taxon>
        <taxon>Kickxellomycotina</taxon>
        <taxon>Dimargaritomycetes</taxon>
        <taxon>Dimargaritales</taxon>
        <taxon>Dimargaritaceae</taxon>
        <taxon>Tieghemiomyces</taxon>
    </lineage>
</organism>
<evidence type="ECO:0000256" key="2">
    <source>
        <dbReference type="ARBA" id="ARBA00009012"/>
    </source>
</evidence>
<dbReference type="Pfam" id="PF01940">
    <property type="entry name" value="DUF92"/>
    <property type="match status" value="1"/>
</dbReference>
<reference evidence="7" key="1">
    <citation type="submission" date="2022-07" db="EMBL/GenBank/DDBJ databases">
        <title>Phylogenomic reconstructions and comparative analyses of Kickxellomycotina fungi.</title>
        <authorList>
            <person name="Reynolds N.K."/>
            <person name="Stajich J.E."/>
            <person name="Barry K."/>
            <person name="Grigoriev I.V."/>
            <person name="Crous P."/>
            <person name="Smith M.E."/>
        </authorList>
    </citation>
    <scope>NUCLEOTIDE SEQUENCE</scope>
    <source>
        <strain evidence="7">RSA 861</strain>
    </source>
</reference>
<dbReference type="Proteomes" id="UP001150569">
    <property type="component" value="Unassembled WGS sequence"/>
</dbReference>
<feature type="transmembrane region" description="Helical" evidence="6">
    <location>
        <begin position="45"/>
        <end position="63"/>
    </location>
</feature>
<feature type="transmembrane region" description="Helical" evidence="6">
    <location>
        <begin position="207"/>
        <end position="226"/>
    </location>
</feature>
<comment type="similarity">
    <text evidence="2">Belongs to the TMEM19 family.</text>
</comment>
<keyword evidence="4 6" id="KW-1133">Transmembrane helix</keyword>
<keyword evidence="3 6" id="KW-0812">Transmembrane</keyword>
<comment type="subcellular location">
    <subcellularLocation>
        <location evidence="1">Membrane</location>
        <topology evidence="1">Multi-pass membrane protein</topology>
    </subcellularLocation>
</comment>
<gene>
    <name evidence="7" type="ORF">IWQ60_001735</name>
</gene>
<evidence type="ECO:0000256" key="3">
    <source>
        <dbReference type="ARBA" id="ARBA00022692"/>
    </source>
</evidence>
<evidence type="ECO:0008006" key="9">
    <source>
        <dbReference type="Google" id="ProtNLM"/>
    </source>
</evidence>
<evidence type="ECO:0000313" key="8">
    <source>
        <dbReference type="Proteomes" id="UP001150569"/>
    </source>
</evidence>
<dbReference type="GO" id="GO:0016020">
    <property type="term" value="C:membrane"/>
    <property type="evidence" value="ECO:0007669"/>
    <property type="project" value="UniProtKB-SubCell"/>
</dbReference>
<protein>
    <recommendedName>
        <fullName evidence="9">Transmembrane protein 19</fullName>
    </recommendedName>
</protein>
<dbReference type="OrthoDB" id="30881at2759"/>
<dbReference type="AlphaFoldDB" id="A0A9W8E1M4"/>
<evidence type="ECO:0000256" key="1">
    <source>
        <dbReference type="ARBA" id="ARBA00004141"/>
    </source>
</evidence>
<dbReference type="InterPro" id="IPR002794">
    <property type="entry name" value="DUF92_TMEM19"/>
</dbReference>
<evidence type="ECO:0000256" key="5">
    <source>
        <dbReference type="ARBA" id="ARBA00023136"/>
    </source>
</evidence>